<dbReference type="AlphaFoldDB" id="A0A3M8DKS7"/>
<dbReference type="Proteomes" id="UP000269573">
    <property type="component" value="Unassembled WGS sequence"/>
</dbReference>
<reference evidence="1 2" key="1">
    <citation type="submission" date="2018-10" db="EMBL/GenBank/DDBJ databases">
        <title>Phylogenomics of Brevibacillus.</title>
        <authorList>
            <person name="Dunlap C."/>
        </authorList>
    </citation>
    <scope>NUCLEOTIDE SEQUENCE [LARGE SCALE GENOMIC DNA]</scope>
    <source>
        <strain evidence="1 2">JCM 15774</strain>
    </source>
</reference>
<accession>A0A3M8DKS7</accession>
<proteinExistence type="predicted"/>
<name>A0A3M8DKS7_9BACL</name>
<gene>
    <name evidence="1" type="ORF">EDM59_05790</name>
</gene>
<keyword evidence="2" id="KW-1185">Reference proteome</keyword>
<comment type="caution">
    <text evidence="1">The sequence shown here is derived from an EMBL/GenBank/DDBJ whole genome shotgun (WGS) entry which is preliminary data.</text>
</comment>
<evidence type="ECO:0000313" key="2">
    <source>
        <dbReference type="Proteomes" id="UP000269573"/>
    </source>
</evidence>
<sequence length="84" mass="9845">MSQIEIETDSEFIQRLPLVHELVRQEAKKHSIDLSDYYFAYCYLDDDECSVTYYDNETGDDSFYLEFDLKNNPPICTTVSINGE</sequence>
<dbReference type="RefSeq" id="WP_122922725.1">
    <property type="nucleotide sequence ID" value="NZ_RHHU01000003.1"/>
</dbReference>
<protein>
    <submittedName>
        <fullName evidence="1">Uncharacterized protein</fullName>
    </submittedName>
</protein>
<evidence type="ECO:0000313" key="1">
    <source>
        <dbReference type="EMBL" id="RNB88624.1"/>
    </source>
</evidence>
<organism evidence="1 2">
    <name type="scientific">Brevibacillus nitrificans</name>
    <dbReference type="NCBI Taxonomy" id="651560"/>
    <lineage>
        <taxon>Bacteria</taxon>
        <taxon>Bacillati</taxon>
        <taxon>Bacillota</taxon>
        <taxon>Bacilli</taxon>
        <taxon>Bacillales</taxon>
        <taxon>Paenibacillaceae</taxon>
        <taxon>Brevibacillus</taxon>
    </lineage>
</organism>
<dbReference type="EMBL" id="RHHU01000003">
    <property type="protein sequence ID" value="RNB88624.1"/>
    <property type="molecule type" value="Genomic_DNA"/>
</dbReference>